<evidence type="ECO:0000256" key="1">
    <source>
        <dbReference type="SAM" id="Phobius"/>
    </source>
</evidence>
<keyword evidence="1" id="KW-1133">Transmembrane helix</keyword>
<sequence>MPYEDLEKVFNDGGKGVFLPYKEFLELWGELNLKRVTEEVKPPQDGVVSRAEYRARRDGETLVIDAVVTVESFKKGWLSLPLTRGNTPMGLAEADTGEAILKAGAEGYDVLLPDKGRYELKLKMYAAVKRVAGKQGVTLVLPKATVSRFDMLVPGNGWAFEVNPAAAYTAREEGADTQLAFFVGSGGKFDIHWQKRDAETALAPLILVSNQIKAEVQAGSLVTKSELDLRILRAAVPNVVLTVPAGQQVMSVAGAGLKDWNLETAGEGQRLTLTPNEPVKDAWKINLVLEAALPNLPGELVVPEIGVEGAAQQRGEIGVLAEGHLDVTPKAAEGMVQQTQTGGEESALTAVGGYRFLKLPAKLTLSVAEAKAQVDVDSVTLLTVNRESMKLESRFQYAIRRVGIFESRMNLPSGWSGWEVMGMKADRWAVEGSTLVVKFDKQMLGEVAFTLRAQAVRGGATEEVAVPVLVPLEVTRHDAKVGVAVQTSLEVSTKLLGDLRQDDVSSLDIAAPRSMNGDPFGGPPGLIPSPQKVEASGLSVSTGTELTLAFRYRDEIKTAGTLGFKAREPQVNVEVLTLVEAREQSLRHSWTLAFDVAYAGTDRFVLAVPKSVEGDIRFVDPGVKEIDKNYQASEAMKKELPGAEGFAFWEVILRSERMNQFSLSLSVEKPLPAESGKALEFLAVHVPGSFQETAQVAVVKEDALEIRDYKVENLEEIDPAELHRQISRPGVLLAFKSRSQAVKLALEVTRNAYIAVPQAVVTHAILTSAVATDGAQTTEMIYWVRNNAQQFLAVELPKGARLVSDVFVDGTTQQPMKREGSDDLLVRLPAGAGSTSRSLPVRLVYEMPSVKPGEKMGMSGTFTILPPKLANVGVVMESHAQLFLPERQDYTGFESAMTQSLRDRGWGRVRRVLDSLIPSFGPQLIQPSDAWQPAPAISEQQKAAFDFRVPTQGQDFKLHRLGAPDAIEVGFRSRKLSYFYEGVMFLVVLLSGVALIKSPLQRKVVFVCVGGVVAVLLTGMVGAANGAVVQAGLLGLLAVTGLWLALGVPVMFRALAGSGMAAVVVTGGFLFLGLAWMIALASREPSLVGIVGVLTLLMGGLAFLWLLVRWSRSSRTQAAGVVVASAPMVESKEEASKEVK</sequence>
<keyword evidence="3" id="KW-1185">Reference proteome</keyword>
<evidence type="ECO:0000313" key="2">
    <source>
        <dbReference type="EMBL" id="TLD72818.1"/>
    </source>
</evidence>
<dbReference type="Proteomes" id="UP000306196">
    <property type="component" value="Unassembled WGS sequence"/>
</dbReference>
<keyword evidence="1" id="KW-0812">Transmembrane</keyword>
<dbReference type="EMBL" id="VAUV01000001">
    <property type="protein sequence ID" value="TLD72818.1"/>
    <property type="molecule type" value="Genomic_DNA"/>
</dbReference>
<organism evidence="2 3">
    <name type="scientific">Phragmitibacter flavus</name>
    <dbReference type="NCBI Taxonomy" id="2576071"/>
    <lineage>
        <taxon>Bacteria</taxon>
        <taxon>Pseudomonadati</taxon>
        <taxon>Verrucomicrobiota</taxon>
        <taxon>Verrucomicrobiia</taxon>
        <taxon>Verrucomicrobiales</taxon>
        <taxon>Verrucomicrobiaceae</taxon>
        <taxon>Phragmitibacter</taxon>
    </lineage>
</organism>
<feature type="transmembrane region" description="Helical" evidence="1">
    <location>
        <begin position="1087"/>
        <end position="1108"/>
    </location>
</feature>
<reference evidence="2 3" key="1">
    <citation type="submission" date="2019-05" db="EMBL/GenBank/DDBJ databases">
        <title>Verrucobacter flavum gen. nov., sp. nov. a new member of the family Verrucomicrobiaceae.</title>
        <authorList>
            <person name="Szuroczki S."/>
            <person name="Abbaszade G."/>
            <person name="Szabo A."/>
            <person name="Felfoldi T."/>
            <person name="Schumann P."/>
            <person name="Boka K."/>
            <person name="Keki Z."/>
            <person name="Toumi M."/>
            <person name="Toth E."/>
        </authorList>
    </citation>
    <scope>NUCLEOTIDE SEQUENCE [LARGE SCALE GENOMIC DNA]</scope>
    <source>
        <strain evidence="2 3">MG-N-17</strain>
    </source>
</reference>
<evidence type="ECO:0000313" key="3">
    <source>
        <dbReference type="Proteomes" id="UP000306196"/>
    </source>
</evidence>
<gene>
    <name evidence="2" type="ORF">FEM03_01735</name>
</gene>
<comment type="caution">
    <text evidence="2">The sequence shown here is derived from an EMBL/GenBank/DDBJ whole genome shotgun (WGS) entry which is preliminary data.</text>
</comment>
<dbReference type="AlphaFoldDB" id="A0A5R8KKG3"/>
<dbReference type="RefSeq" id="WP_138084441.1">
    <property type="nucleotide sequence ID" value="NZ_VAUV01000001.1"/>
</dbReference>
<feature type="transmembrane region" description="Helical" evidence="1">
    <location>
        <begin position="1004"/>
        <end position="1025"/>
    </location>
</feature>
<feature type="transmembrane region" description="Helical" evidence="1">
    <location>
        <begin position="978"/>
        <end position="997"/>
    </location>
</feature>
<protein>
    <submittedName>
        <fullName evidence="2">Uncharacterized protein</fullName>
    </submittedName>
</protein>
<proteinExistence type="predicted"/>
<feature type="transmembrane region" description="Helical" evidence="1">
    <location>
        <begin position="1059"/>
        <end position="1081"/>
    </location>
</feature>
<keyword evidence="1" id="KW-0472">Membrane</keyword>
<dbReference type="OrthoDB" id="174120at2"/>
<feature type="transmembrane region" description="Helical" evidence="1">
    <location>
        <begin position="1031"/>
        <end position="1052"/>
    </location>
</feature>
<name>A0A5R8KKG3_9BACT</name>
<accession>A0A5R8KKG3</accession>